<dbReference type="CDD" id="cd05013">
    <property type="entry name" value="SIS_RpiR"/>
    <property type="match status" value="1"/>
</dbReference>
<evidence type="ECO:0000313" key="3">
    <source>
        <dbReference type="Proteomes" id="UP001163687"/>
    </source>
</evidence>
<evidence type="ECO:0000313" key="2">
    <source>
        <dbReference type="EMBL" id="BDG59681.1"/>
    </source>
</evidence>
<gene>
    <name evidence="2" type="ORF">caldi_07710</name>
</gene>
<dbReference type="PANTHER" id="PTHR30390:SF7">
    <property type="entry name" value="PHOSPHOHEPTOSE ISOMERASE"/>
    <property type="match status" value="1"/>
</dbReference>
<dbReference type="InterPro" id="IPR046348">
    <property type="entry name" value="SIS_dom_sf"/>
</dbReference>
<sequence>MSFLEQYGEAVREQLEWILRTQAEPIRQAAARVADTVAGGGVVFTFGTGHSHCIAEDVVYRAGGLVPVDAILEPSLTGNQDVTKSEYLERLEGFGRIILEHRRVRPGDLLIVISNSGRNAAPIEVAMEARARGIPVVAITALPYSRAVTSRHSSGRKLYEVADIVIDTGTRLGDATVRLEGLDQPVGPTSGIAGMFVVHAVMGTAAELLLSRGITPPVWESGNLDGASERNARHMDRYWGRIRIW</sequence>
<dbReference type="AlphaFoldDB" id="A0AA35CLT7"/>
<dbReference type="GO" id="GO:1901135">
    <property type="term" value="P:carbohydrate derivative metabolic process"/>
    <property type="evidence" value="ECO:0007669"/>
    <property type="project" value="InterPro"/>
</dbReference>
<accession>A0AA35CLT7</accession>
<name>A0AA35CLT7_9FIRM</name>
<dbReference type="InterPro" id="IPR001347">
    <property type="entry name" value="SIS_dom"/>
</dbReference>
<dbReference type="NCBIfam" id="NF002805">
    <property type="entry name" value="PRK02947.1"/>
    <property type="match status" value="1"/>
</dbReference>
<protein>
    <recommendedName>
        <fullName evidence="1">SIS domain-containing protein</fullName>
    </recommendedName>
</protein>
<evidence type="ECO:0000259" key="1">
    <source>
        <dbReference type="PROSITE" id="PS51464"/>
    </source>
</evidence>
<dbReference type="Pfam" id="PF13580">
    <property type="entry name" value="SIS_2"/>
    <property type="match status" value="1"/>
</dbReference>
<dbReference type="InterPro" id="IPR050099">
    <property type="entry name" value="SIS_GmhA/DiaA_subfam"/>
</dbReference>
<dbReference type="Proteomes" id="UP001163687">
    <property type="component" value="Chromosome"/>
</dbReference>
<feature type="domain" description="SIS" evidence="1">
    <location>
        <begin position="33"/>
        <end position="211"/>
    </location>
</feature>
<dbReference type="InterPro" id="IPR035472">
    <property type="entry name" value="RpiR-like_SIS"/>
</dbReference>
<dbReference type="EMBL" id="AP025628">
    <property type="protein sequence ID" value="BDG59681.1"/>
    <property type="molecule type" value="Genomic_DNA"/>
</dbReference>
<dbReference type="KEGG" id="cmic:caldi_07710"/>
<dbReference type="RefSeq" id="WP_264843788.1">
    <property type="nucleotide sequence ID" value="NZ_AP025628.1"/>
</dbReference>
<proteinExistence type="predicted"/>
<dbReference type="PANTHER" id="PTHR30390">
    <property type="entry name" value="SEDOHEPTULOSE 7-PHOSPHATE ISOMERASE / DNAA INITIATOR-ASSOCIATING FACTOR FOR REPLICATION INITIATION"/>
    <property type="match status" value="1"/>
</dbReference>
<organism evidence="2 3">
    <name type="scientific">Caldinitratiruptor microaerophilus</name>
    <dbReference type="NCBI Taxonomy" id="671077"/>
    <lineage>
        <taxon>Bacteria</taxon>
        <taxon>Bacillati</taxon>
        <taxon>Bacillota</taxon>
        <taxon>Clostridia</taxon>
        <taxon>Eubacteriales</taxon>
        <taxon>Symbiobacteriaceae</taxon>
        <taxon>Caldinitratiruptor</taxon>
    </lineage>
</organism>
<dbReference type="SUPFAM" id="SSF53697">
    <property type="entry name" value="SIS domain"/>
    <property type="match status" value="1"/>
</dbReference>
<dbReference type="GO" id="GO:0097367">
    <property type="term" value="F:carbohydrate derivative binding"/>
    <property type="evidence" value="ECO:0007669"/>
    <property type="project" value="InterPro"/>
</dbReference>
<keyword evidence="3" id="KW-1185">Reference proteome</keyword>
<reference evidence="2" key="1">
    <citation type="submission" date="2022-03" db="EMBL/GenBank/DDBJ databases">
        <title>Complete genome sequence of Caldinitratiruptor microaerophilus.</title>
        <authorList>
            <person name="Mukaiyama R."/>
            <person name="Nishiyama T."/>
            <person name="Ueda K."/>
        </authorList>
    </citation>
    <scope>NUCLEOTIDE SEQUENCE</scope>
    <source>
        <strain evidence="2">JCM 16183</strain>
    </source>
</reference>
<dbReference type="Gene3D" id="3.40.50.10490">
    <property type="entry name" value="Glucose-6-phosphate isomerase like protein, domain 1"/>
    <property type="match status" value="1"/>
</dbReference>
<dbReference type="PROSITE" id="PS51464">
    <property type="entry name" value="SIS"/>
    <property type="match status" value="1"/>
</dbReference>